<keyword evidence="2" id="KW-0812">Transmembrane</keyword>
<accession>A0A517SZH2</accession>
<dbReference type="RefSeq" id="WP_145275699.1">
    <property type="nucleotide sequence ID" value="NZ_CP036272.1"/>
</dbReference>
<evidence type="ECO:0000256" key="1">
    <source>
        <dbReference type="SAM" id="MobiDB-lite"/>
    </source>
</evidence>
<feature type="region of interest" description="Disordered" evidence="1">
    <location>
        <begin position="38"/>
        <end position="102"/>
    </location>
</feature>
<evidence type="ECO:0000256" key="2">
    <source>
        <dbReference type="SAM" id="Phobius"/>
    </source>
</evidence>
<feature type="transmembrane region" description="Helical" evidence="2">
    <location>
        <begin position="236"/>
        <end position="259"/>
    </location>
</feature>
<reference evidence="4 5" key="1">
    <citation type="submission" date="2019-02" db="EMBL/GenBank/DDBJ databases">
        <title>Deep-cultivation of Planctomycetes and their phenomic and genomic characterization uncovers novel biology.</title>
        <authorList>
            <person name="Wiegand S."/>
            <person name="Jogler M."/>
            <person name="Boedeker C."/>
            <person name="Pinto D."/>
            <person name="Vollmers J."/>
            <person name="Rivas-Marin E."/>
            <person name="Kohn T."/>
            <person name="Peeters S.H."/>
            <person name="Heuer A."/>
            <person name="Rast P."/>
            <person name="Oberbeckmann S."/>
            <person name="Bunk B."/>
            <person name="Jeske O."/>
            <person name="Meyerdierks A."/>
            <person name="Storesund J.E."/>
            <person name="Kallscheuer N."/>
            <person name="Luecker S."/>
            <person name="Lage O.M."/>
            <person name="Pohl T."/>
            <person name="Merkel B.J."/>
            <person name="Hornburger P."/>
            <person name="Mueller R.-W."/>
            <person name="Bruemmer F."/>
            <person name="Labrenz M."/>
            <person name="Spormann A.M."/>
            <person name="Op den Camp H."/>
            <person name="Overmann J."/>
            <person name="Amann R."/>
            <person name="Jetten M.S.M."/>
            <person name="Mascher T."/>
            <person name="Medema M.H."/>
            <person name="Devos D.P."/>
            <person name="Kaster A.-K."/>
            <person name="Ovreas L."/>
            <person name="Rohde M."/>
            <person name="Galperin M.Y."/>
            <person name="Jogler C."/>
        </authorList>
    </citation>
    <scope>NUCLEOTIDE SEQUENCE [LARGE SCALE GENOMIC DNA]</scope>
    <source>
        <strain evidence="4 5">SV_7m_r</strain>
    </source>
</reference>
<keyword evidence="3" id="KW-0732">Signal</keyword>
<name>A0A517SZH2_9BACT</name>
<dbReference type="EMBL" id="CP036272">
    <property type="protein sequence ID" value="QDT61549.1"/>
    <property type="molecule type" value="Genomic_DNA"/>
</dbReference>
<sequence length="263" mass="28735" precursor="true">MKSIFPAATGFWVVAMIAIVGFANASFAQEATTANSVATESTDAASSDAVSSKDQSTQDQSTQDQSTQDQSTQDQSTQEQPTQEQPTQEQPTVGASQDDQASGELSVAPLDHVTYPPDRPGWASQKTPYLKGSNHSWVVVTQPWDTEEQCNEELPVLVRAAVELYAQNLTGRECNPETITQQWIDKELVSRTHVGTLSIGDQEMHEIAVQLHFDDQARAFLQQACREELLDERMRVTGLGIAASFAGLVLLTSVLNMAAKRYS</sequence>
<keyword evidence="2" id="KW-1133">Transmembrane helix</keyword>
<gene>
    <name evidence="4" type="ORF">SV7mr_40860</name>
</gene>
<dbReference type="OrthoDB" id="282910at2"/>
<proteinExistence type="predicted"/>
<keyword evidence="2" id="KW-0472">Membrane</keyword>
<feature type="compositionally biased region" description="Low complexity" evidence="1">
    <location>
        <begin position="38"/>
        <end position="92"/>
    </location>
</feature>
<evidence type="ECO:0000313" key="4">
    <source>
        <dbReference type="EMBL" id="QDT61549.1"/>
    </source>
</evidence>
<evidence type="ECO:0000313" key="5">
    <source>
        <dbReference type="Proteomes" id="UP000315003"/>
    </source>
</evidence>
<organism evidence="4 5">
    <name type="scientific">Stieleria bergensis</name>
    <dbReference type="NCBI Taxonomy" id="2528025"/>
    <lineage>
        <taxon>Bacteria</taxon>
        <taxon>Pseudomonadati</taxon>
        <taxon>Planctomycetota</taxon>
        <taxon>Planctomycetia</taxon>
        <taxon>Pirellulales</taxon>
        <taxon>Pirellulaceae</taxon>
        <taxon>Stieleria</taxon>
    </lineage>
</organism>
<protein>
    <submittedName>
        <fullName evidence="4">Uncharacterized protein</fullName>
    </submittedName>
</protein>
<keyword evidence="5" id="KW-1185">Reference proteome</keyword>
<evidence type="ECO:0000256" key="3">
    <source>
        <dbReference type="SAM" id="SignalP"/>
    </source>
</evidence>
<feature type="signal peptide" evidence="3">
    <location>
        <begin position="1"/>
        <end position="28"/>
    </location>
</feature>
<dbReference type="AlphaFoldDB" id="A0A517SZH2"/>
<feature type="chain" id="PRO_5021870093" evidence="3">
    <location>
        <begin position="29"/>
        <end position="263"/>
    </location>
</feature>
<dbReference type="Proteomes" id="UP000315003">
    <property type="component" value="Chromosome"/>
</dbReference>